<organism evidence="1 2">
    <name type="scientific">Lupinus angustifolius</name>
    <name type="common">Narrow-leaved blue lupine</name>
    <dbReference type="NCBI Taxonomy" id="3871"/>
    <lineage>
        <taxon>Eukaryota</taxon>
        <taxon>Viridiplantae</taxon>
        <taxon>Streptophyta</taxon>
        <taxon>Embryophyta</taxon>
        <taxon>Tracheophyta</taxon>
        <taxon>Spermatophyta</taxon>
        <taxon>Magnoliopsida</taxon>
        <taxon>eudicotyledons</taxon>
        <taxon>Gunneridae</taxon>
        <taxon>Pentapetalae</taxon>
        <taxon>rosids</taxon>
        <taxon>fabids</taxon>
        <taxon>Fabales</taxon>
        <taxon>Fabaceae</taxon>
        <taxon>Papilionoideae</taxon>
        <taxon>50 kb inversion clade</taxon>
        <taxon>genistoids sensu lato</taxon>
        <taxon>core genistoids</taxon>
        <taxon>Genisteae</taxon>
        <taxon>Lupinus</taxon>
    </lineage>
</organism>
<keyword evidence="2" id="KW-1185">Reference proteome</keyword>
<reference evidence="1 2" key="1">
    <citation type="journal article" date="2017" name="Plant Biotechnol. J.">
        <title>A comprehensive draft genome sequence for lupin (Lupinus angustifolius), an emerging health food: insights into plant-microbe interactions and legume evolution.</title>
        <authorList>
            <person name="Hane J.K."/>
            <person name="Ming Y."/>
            <person name="Kamphuis L.G."/>
            <person name="Nelson M.N."/>
            <person name="Garg G."/>
            <person name="Atkins C.A."/>
            <person name="Bayer P.E."/>
            <person name="Bravo A."/>
            <person name="Bringans S."/>
            <person name="Cannon S."/>
            <person name="Edwards D."/>
            <person name="Foley R."/>
            <person name="Gao L.L."/>
            <person name="Harrison M.J."/>
            <person name="Huang W."/>
            <person name="Hurgobin B."/>
            <person name="Li S."/>
            <person name="Liu C.W."/>
            <person name="McGrath A."/>
            <person name="Morahan G."/>
            <person name="Murray J."/>
            <person name="Weller J."/>
            <person name="Jian J."/>
            <person name="Singh K.B."/>
        </authorList>
    </citation>
    <scope>NUCLEOTIDE SEQUENCE [LARGE SCALE GENOMIC DNA]</scope>
    <source>
        <strain evidence="2">cv. Tanjil</strain>
        <tissue evidence="1">Whole plant</tissue>
    </source>
</reference>
<gene>
    <name evidence="1" type="ORF">TanjilG_15954</name>
</gene>
<dbReference type="EMBL" id="CM007366">
    <property type="protein sequence ID" value="OIW10582.1"/>
    <property type="molecule type" value="Genomic_DNA"/>
</dbReference>
<dbReference type="Proteomes" id="UP000188354">
    <property type="component" value="Chromosome LG06"/>
</dbReference>
<accession>A0A4P1RGG3</accession>
<evidence type="ECO:0000313" key="1">
    <source>
        <dbReference type="EMBL" id="OIW10582.1"/>
    </source>
</evidence>
<proteinExistence type="predicted"/>
<evidence type="ECO:0000313" key="2">
    <source>
        <dbReference type="Proteomes" id="UP000188354"/>
    </source>
</evidence>
<dbReference type="AlphaFoldDB" id="A0A4P1RGG3"/>
<sequence length="52" mass="5935">MNFGPILLRASRLKYLKTRPVSKKALHFPELRFQGIVPLNANDVLGTEVKWA</sequence>
<protein>
    <submittedName>
        <fullName evidence="1">Uncharacterized protein</fullName>
    </submittedName>
</protein>
<dbReference type="Gramene" id="OIW10582">
    <property type="protein sequence ID" value="OIW10582"/>
    <property type="gene ID" value="TanjilG_15954"/>
</dbReference>
<name>A0A4P1RGG3_LUPAN</name>